<feature type="transmembrane region" description="Helical" evidence="1">
    <location>
        <begin position="56"/>
        <end position="75"/>
    </location>
</feature>
<dbReference type="RefSeq" id="WP_394458571.1">
    <property type="nucleotide sequence ID" value="NZ_JBIGHZ010000001.1"/>
</dbReference>
<dbReference type="Proteomes" id="UP001606099">
    <property type="component" value="Unassembled WGS sequence"/>
</dbReference>
<evidence type="ECO:0000313" key="3">
    <source>
        <dbReference type="Proteomes" id="UP001606099"/>
    </source>
</evidence>
<organism evidence="2 3">
    <name type="scientific">Roseateles rivi</name>
    <dbReference type="NCBI Taxonomy" id="3299028"/>
    <lineage>
        <taxon>Bacteria</taxon>
        <taxon>Pseudomonadati</taxon>
        <taxon>Pseudomonadota</taxon>
        <taxon>Betaproteobacteria</taxon>
        <taxon>Burkholderiales</taxon>
        <taxon>Sphaerotilaceae</taxon>
        <taxon>Roseateles</taxon>
    </lineage>
</organism>
<gene>
    <name evidence="2" type="ORF">ACG0Z6_02975</name>
</gene>
<keyword evidence="1" id="KW-0812">Transmembrane</keyword>
<reference evidence="2 3" key="1">
    <citation type="submission" date="2024-08" db="EMBL/GenBank/DDBJ databases">
        <authorList>
            <person name="Lu H."/>
        </authorList>
    </citation>
    <scope>NUCLEOTIDE SEQUENCE [LARGE SCALE GENOMIC DNA]</scope>
    <source>
        <strain evidence="2 3">BYS180W</strain>
    </source>
</reference>
<evidence type="ECO:0000313" key="2">
    <source>
        <dbReference type="EMBL" id="MFG6447203.1"/>
    </source>
</evidence>
<evidence type="ECO:0000256" key="1">
    <source>
        <dbReference type="SAM" id="Phobius"/>
    </source>
</evidence>
<protein>
    <recommendedName>
        <fullName evidence="4">Toxin CptA</fullName>
    </recommendedName>
</protein>
<keyword evidence="1" id="KW-0472">Membrane</keyword>
<sequence>MSALTMGQATRTAPPLVVFLPTSLPQLPWSLTIAAFVFAVLLHWLASLYWVEEGQWLPPLAVALVGAAAMLLLAWRLRPRREVIAGRQLLWDGQGWFYVAGEGACRCAVDVDVRLDLNHWMLLRLVPQGASAWRWGDYVFLHARHLPAQWNQLCATLKWVEHEHARP</sequence>
<keyword evidence="1" id="KW-1133">Transmembrane helix</keyword>
<name>A0ABW7FSC0_9BURK</name>
<accession>A0ABW7FSC0</accession>
<proteinExistence type="predicted"/>
<dbReference type="EMBL" id="JBIGHZ010000001">
    <property type="protein sequence ID" value="MFG6447203.1"/>
    <property type="molecule type" value="Genomic_DNA"/>
</dbReference>
<comment type="caution">
    <text evidence="2">The sequence shown here is derived from an EMBL/GenBank/DDBJ whole genome shotgun (WGS) entry which is preliminary data.</text>
</comment>
<feature type="transmembrane region" description="Helical" evidence="1">
    <location>
        <begin position="29"/>
        <end position="50"/>
    </location>
</feature>
<evidence type="ECO:0008006" key="4">
    <source>
        <dbReference type="Google" id="ProtNLM"/>
    </source>
</evidence>
<keyword evidence="3" id="KW-1185">Reference proteome</keyword>